<dbReference type="PANTHER" id="PTHR12565:SF184">
    <property type="entry name" value="BHLH TRANSCRIPTION FACTOR"/>
    <property type="match status" value="1"/>
</dbReference>
<dbReference type="Pfam" id="PF00010">
    <property type="entry name" value="HLH"/>
    <property type="match status" value="1"/>
</dbReference>
<comment type="subcellular location">
    <subcellularLocation>
        <location evidence="1">Nucleus</location>
    </subcellularLocation>
</comment>
<organism evidence="8 9">
    <name type="scientific">Elaeis guineensis var. tenera</name>
    <name type="common">Oil palm</name>
    <dbReference type="NCBI Taxonomy" id="51953"/>
    <lineage>
        <taxon>Eukaryota</taxon>
        <taxon>Viridiplantae</taxon>
        <taxon>Streptophyta</taxon>
        <taxon>Embryophyta</taxon>
        <taxon>Tracheophyta</taxon>
        <taxon>Spermatophyta</taxon>
        <taxon>Magnoliopsida</taxon>
        <taxon>Liliopsida</taxon>
        <taxon>Arecaceae</taxon>
        <taxon>Arecoideae</taxon>
        <taxon>Cocoseae</taxon>
        <taxon>Elaeidinae</taxon>
        <taxon>Elaeis</taxon>
    </lineage>
</organism>
<evidence type="ECO:0000313" key="9">
    <source>
        <dbReference type="RefSeq" id="XP_019707585.1"/>
    </source>
</evidence>
<dbReference type="AlphaFoldDB" id="A0A6J0PKM3"/>
<dbReference type="GO" id="GO:0005634">
    <property type="term" value="C:nucleus"/>
    <property type="evidence" value="ECO:0007669"/>
    <property type="project" value="UniProtKB-SubCell"/>
</dbReference>
<dbReference type="InterPro" id="IPR011598">
    <property type="entry name" value="bHLH_dom"/>
</dbReference>
<feature type="compositionally biased region" description="Basic and acidic residues" evidence="6">
    <location>
        <begin position="255"/>
        <end position="277"/>
    </location>
</feature>
<dbReference type="FunCoup" id="A0A6J0PKM3">
    <property type="interactions" value="232"/>
</dbReference>
<dbReference type="RefSeq" id="XP_019707585.1">
    <property type="nucleotide sequence ID" value="XM_019852026.2"/>
</dbReference>
<dbReference type="Proteomes" id="UP000504607">
    <property type="component" value="Chromosome 7"/>
</dbReference>
<dbReference type="SUPFAM" id="SSF47459">
    <property type="entry name" value="HLH, helix-loop-helix DNA-binding domain"/>
    <property type="match status" value="1"/>
</dbReference>
<evidence type="ECO:0000256" key="6">
    <source>
        <dbReference type="SAM" id="MobiDB-lite"/>
    </source>
</evidence>
<gene>
    <name evidence="9" type="primary">LOC105048892</name>
</gene>
<dbReference type="GO" id="GO:0046983">
    <property type="term" value="F:protein dimerization activity"/>
    <property type="evidence" value="ECO:0007669"/>
    <property type="project" value="InterPro"/>
</dbReference>
<reference evidence="9" key="1">
    <citation type="submission" date="2025-08" db="UniProtKB">
        <authorList>
            <consortium name="RefSeq"/>
        </authorList>
    </citation>
    <scope>IDENTIFICATION</scope>
</reference>
<keyword evidence="4" id="KW-0804">Transcription</keyword>
<comment type="similarity">
    <text evidence="2">Belongs to the bHLH protein family.</text>
</comment>
<feature type="compositionally biased region" description="Basic and acidic residues" evidence="6">
    <location>
        <begin position="293"/>
        <end position="307"/>
    </location>
</feature>
<feature type="region of interest" description="Disordered" evidence="6">
    <location>
        <begin position="151"/>
        <end position="174"/>
    </location>
</feature>
<dbReference type="PROSITE" id="PS50888">
    <property type="entry name" value="BHLH"/>
    <property type="match status" value="1"/>
</dbReference>
<dbReference type="InParanoid" id="A0A6J0PKM3"/>
<dbReference type="CDD" id="cd18919">
    <property type="entry name" value="bHLH_AtBPE_like"/>
    <property type="match status" value="1"/>
</dbReference>
<dbReference type="OrthoDB" id="775589at2759"/>
<keyword evidence="5" id="KW-0539">Nucleus</keyword>
<keyword evidence="3" id="KW-0805">Transcription regulation</keyword>
<dbReference type="InterPro" id="IPR036638">
    <property type="entry name" value="HLH_DNA-bd_sf"/>
</dbReference>
<dbReference type="GO" id="GO:0003700">
    <property type="term" value="F:DNA-binding transcription factor activity"/>
    <property type="evidence" value="ECO:0007669"/>
    <property type="project" value="TreeGrafter"/>
</dbReference>
<accession>A0A6J0PKM3</accession>
<dbReference type="InterPro" id="IPR024097">
    <property type="entry name" value="bHLH_ZIP_TF"/>
</dbReference>
<keyword evidence="8" id="KW-1185">Reference proteome</keyword>
<feature type="domain" description="BHLH" evidence="7">
    <location>
        <begin position="317"/>
        <end position="367"/>
    </location>
</feature>
<evidence type="ECO:0000256" key="2">
    <source>
        <dbReference type="ARBA" id="ARBA00005510"/>
    </source>
</evidence>
<name>A0A6J0PKM3_ELAGV</name>
<feature type="region of interest" description="Disordered" evidence="6">
    <location>
        <begin position="193"/>
        <end position="307"/>
    </location>
</feature>
<dbReference type="FunFam" id="4.10.280.10:FF:000002">
    <property type="entry name" value="Basic helix-loop-helix transcription factor"/>
    <property type="match status" value="1"/>
</dbReference>
<dbReference type="PANTHER" id="PTHR12565">
    <property type="entry name" value="STEROL REGULATORY ELEMENT-BINDING PROTEIN"/>
    <property type="match status" value="1"/>
</dbReference>
<sequence length="514" mass="55183">MNCGPPPGQLPPCILNLNWEQSMDPTSHFESALSSIVSSPSSNSAPPEGLAVNNFVGRLGSVYNSGEISPQSHYMTTPLNSPPKLNLSIMGHIGHPQPAVGSLPFSANPIPIVHLDQFSADPGFAERAARLSCFDGRNYSAFAGQFGLPEAGKLSRSSSSQSLKATGPQTGFPERGKAIQTQERMHLEAKNAEFGNAREESSVSDPVSASGEVNLKGSGENNPRKRKAAPKGKGKETASQNSAMDPPKAAAEEDSNAKRSRSAEDDGTEKESIKPKVEQNGSGSASGDGGQKQGKENNAKPPEPPKDYIHVRARRGQATDSHSLAERVRREKISQRMKLLQDLVPGCNKVTGKAVMLDEIINYVQSLQRQVEFLSMKLATVNPRLDFNNVANLFPKDMHQTCGPVSNSVYPLETSGAALPYANQPQQGAPFHCVVTNALETESMNPLDSTLYQNLGSRQPFVNGFGDASSQLGTFWEDDLQSVVPVDLGQNQEIAISSQCFHGSLPTAHMKIEL</sequence>
<proteinExistence type="inferred from homology"/>
<dbReference type="Gene3D" id="4.10.280.10">
    <property type="entry name" value="Helix-loop-helix DNA-binding domain"/>
    <property type="match status" value="1"/>
</dbReference>
<evidence type="ECO:0000256" key="5">
    <source>
        <dbReference type="ARBA" id="ARBA00023242"/>
    </source>
</evidence>
<evidence type="ECO:0000313" key="8">
    <source>
        <dbReference type="Proteomes" id="UP000504607"/>
    </source>
</evidence>
<dbReference type="SMART" id="SM00353">
    <property type="entry name" value="HLH"/>
    <property type="match status" value="1"/>
</dbReference>
<evidence type="ECO:0000256" key="3">
    <source>
        <dbReference type="ARBA" id="ARBA00023015"/>
    </source>
</evidence>
<evidence type="ECO:0000256" key="1">
    <source>
        <dbReference type="ARBA" id="ARBA00004123"/>
    </source>
</evidence>
<evidence type="ECO:0000259" key="7">
    <source>
        <dbReference type="PROSITE" id="PS50888"/>
    </source>
</evidence>
<protein>
    <submittedName>
        <fullName evidence="9">Transcription factor bHLH77</fullName>
    </submittedName>
</protein>
<evidence type="ECO:0000256" key="4">
    <source>
        <dbReference type="ARBA" id="ARBA00023163"/>
    </source>
</evidence>